<dbReference type="InterPro" id="IPR006135">
    <property type="entry name" value="T3SS_substrate_exporter"/>
</dbReference>
<dbReference type="PANTHER" id="PTHR30531">
    <property type="entry name" value="FLAGELLAR BIOSYNTHETIC PROTEIN FLHB"/>
    <property type="match status" value="1"/>
</dbReference>
<accession>A0ABM9DBP7</accession>
<organism evidence="2 3">
    <name type="scientific">Trichlorobacter ammonificans</name>
    <dbReference type="NCBI Taxonomy" id="2916410"/>
    <lineage>
        <taxon>Bacteria</taxon>
        <taxon>Pseudomonadati</taxon>
        <taxon>Thermodesulfobacteriota</taxon>
        <taxon>Desulfuromonadia</taxon>
        <taxon>Geobacterales</taxon>
        <taxon>Geobacteraceae</taxon>
        <taxon>Trichlorobacter</taxon>
    </lineage>
</organism>
<reference evidence="2 3" key="1">
    <citation type="submission" date="2022-03" db="EMBL/GenBank/DDBJ databases">
        <authorList>
            <person name="Koch H."/>
        </authorList>
    </citation>
    <scope>NUCLEOTIDE SEQUENCE [LARGE SCALE GENOMIC DNA]</scope>
    <source>
        <strain evidence="2 3">G1</strain>
    </source>
</reference>
<comment type="similarity">
    <text evidence="1">Belongs to the type III secretion exporter family.</text>
</comment>
<dbReference type="EMBL" id="OW150024">
    <property type="protein sequence ID" value="CAH2032659.1"/>
    <property type="molecule type" value="Genomic_DNA"/>
</dbReference>
<protein>
    <submittedName>
        <fullName evidence="2">FlhB domain protein</fullName>
    </submittedName>
</protein>
<dbReference type="Pfam" id="PF01312">
    <property type="entry name" value="Bac_export_2"/>
    <property type="match status" value="1"/>
</dbReference>
<evidence type="ECO:0000313" key="2">
    <source>
        <dbReference type="EMBL" id="CAH2032659.1"/>
    </source>
</evidence>
<evidence type="ECO:0000256" key="1">
    <source>
        <dbReference type="ARBA" id="ARBA00010690"/>
    </source>
</evidence>
<dbReference type="Gene3D" id="3.40.1690.10">
    <property type="entry name" value="secretion proteins EscU"/>
    <property type="match status" value="1"/>
</dbReference>
<dbReference type="Proteomes" id="UP001295463">
    <property type="component" value="Chromosome"/>
</dbReference>
<dbReference type="PANTHER" id="PTHR30531:SF12">
    <property type="entry name" value="FLAGELLAR BIOSYNTHETIC PROTEIN FLHB"/>
    <property type="match status" value="1"/>
</dbReference>
<sequence>MTRKPRQQLDERMAAALSYKQGYYAPVVVAKGKGVVAEAIIACARDAGVYVHESPELVTLLMQVDLDEHIPPELYRAVAEVLVWLYRMEGKKP</sequence>
<evidence type="ECO:0000313" key="3">
    <source>
        <dbReference type="Proteomes" id="UP001295463"/>
    </source>
</evidence>
<name>A0ABM9DBP7_9BACT</name>
<dbReference type="InterPro" id="IPR029025">
    <property type="entry name" value="T3SS_substrate_exporter_C"/>
</dbReference>
<dbReference type="RefSeq" id="WP_305733398.1">
    <property type="nucleotide sequence ID" value="NZ_OW150024.1"/>
</dbReference>
<dbReference type="SUPFAM" id="SSF160544">
    <property type="entry name" value="EscU C-terminal domain-like"/>
    <property type="match status" value="1"/>
</dbReference>
<keyword evidence="3" id="KW-1185">Reference proteome</keyword>
<proteinExistence type="inferred from homology"/>
<gene>
    <name evidence="2" type="ORF">GEAMG1_2823</name>
</gene>